<accession>A0A8X8AWF2</accession>
<proteinExistence type="predicted"/>
<dbReference type="Pfam" id="PF05056">
    <property type="entry name" value="DUF674"/>
    <property type="match status" value="2"/>
</dbReference>
<dbReference type="Proteomes" id="UP000886595">
    <property type="component" value="Unassembled WGS sequence"/>
</dbReference>
<gene>
    <name evidence="1" type="ORF">Bca52824_017547</name>
</gene>
<name>A0A8X8AWF2_BRACI</name>
<reference evidence="1 2" key="1">
    <citation type="submission" date="2020-02" db="EMBL/GenBank/DDBJ databases">
        <authorList>
            <person name="Ma Q."/>
            <person name="Huang Y."/>
            <person name="Song X."/>
            <person name="Pei D."/>
        </authorList>
    </citation>
    <scope>NUCLEOTIDE SEQUENCE [LARGE SCALE GENOMIC DNA]</scope>
    <source>
        <strain evidence="1">Sxm20200214</strain>
        <tissue evidence="1">Leaf</tissue>
    </source>
</reference>
<evidence type="ECO:0000313" key="1">
    <source>
        <dbReference type="EMBL" id="KAG2314425.1"/>
    </source>
</evidence>
<keyword evidence="2" id="KW-1185">Reference proteome</keyword>
<sequence>MLIYPKSVKESLCRKLKINIDDTEATKYFMWPTSFQRKSCGEFFSNFNTSKCSCGSVMNKEIPSPEVLERVSNCCDDGGVFVHGDGNMAFILSDDLKIENFSRDLFRKKIKDLGCVNLLDEVAEGEAEIGFREAMNLLRYLFTSETPLTNTFFPFQSQVLSLEVYLSKDRRKVVLAECGEGFIDLICTFLVLPLEYICEISGGGGDDGLGCMDNLFRSFKVQNPHIFYHQEGLKHVIAIDPKIESGQPRSSDLTMRELDDLKISLNDVTIEQITIGRVEAINLLKASFATSSALTNGLSE</sequence>
<dbReference type="EMBL" id="JAAMPC010000004">
    <property type="protein sequence ID" value="KAG2314425.1"/>
    <property type="molecule type" value="Genomic_DNA"/>
</dbReference>
<organism evidence="1 2">
    <name type="scientific">Brassica carinata</name>
    <name type="common">Ethiopian mustard</name>
    <name type="synonym">Abyssinian cabbage</name>
    <dbReference type="NCBI Taxonomy" id="52824"/>
    <lineage>
        <taxon>Eukaryota</taxon>
        <taxon>Viridiplantae</taxon>
        <taxon>Streptophyta</taxon>
        <taxon>Embryophyta</taxon>
        <taxon>Tracheophyta</taxon>
        <taxon>Spermatophyta</taxon>
        <taxon>Magnoliopsida</taxon>
        <taxon>eudicotyledons</taxon>
        <taxon>Gunneridae</taxon>
        <taxon>Pentapetalae</taxon>
        <taxon>rosids</taxon>
        <taxon>malvids</taxon>
        <taxon>Brassicales</taxon>
        <taxon>Brassicaceae</taxon>
        <taxon>Brassiceae</taxon>
        <taxon>Brassica</taxon>
    </lineage>
</organism>
<dbReference type="OrthoDB" id="1081508at2759"/>
<dbReference type="PANTHER" id="PTHR33103:SF63">
    <property type="entry name" value="EMB|CAB69840.1"/>
    <property type="match status" value="1"/>
</dbReference>
<protein>
    <submittedName>
        <fullName evidence="1">Uncharacterized protein</fullName>
    </submittedName>
</protein>
<evidence type="ECO:0000313" key="2">
    <source>
        <dbReference type="Proteomes" id="UP000886595"/>
    </source>
</evidence>
<dbReference type="InterPro" id="IPR007750">
    <property type="entry name" value="DUF674"/>
</dbReference>
<comment type="caution">
    <text evidence="1">The sequence shown here is derived from an EMBL/GenBank/DDBJ whole genome shotgun (WGS) entry which is preliminary data.</text>
</comment>
<dbReference type="PANTHER" id="PTHR33103">
    <property type="entry name" value="OS01G0153900 PROTEIN"/>
    <property type="match status" value="1"/>
</dbReference>
<dbReference type="AlphaFoldDB" id="A0A8X8AWF2"/>